<gene>
    <name evidence="8" type="ORF">SAMN02745775_10941</name>
</gene>
<dbReference type="GO" id="GO:0004601">
    <property type="term" value="F:peroxidase activity"/>
    <property type="evidence" value="ECO:0007669"/>
    <property type="project" value="UniProtKB-KW"/>
</dbReference>
<evidence type="ECO:0000256" key="1">
    <source>
        <dbReference type="ARBA" id="ARBA00006926"/>
    </source>
</evidence>
<dbReference type="OrthoDB" id="9785502at2"/>
<evidence type="ECO:0000259" key="7">
    <source>
        <dbReference type="PROSITE" id="PS51352"/>
    </source>
</evidence>
<evidence type="ECO:0000256" key="6">
    <source>
        <dbReference type="SAM" id="SignalP"/>
    </source>
</evidence>
<dbReference type="InterPro" id="IPR000889">
    <property type="entry name" value="Glutathione_peroxidase"/>
</dbReference>
<dbReference type="PIRSF" id="PIRSF000303">
    <property type="entry name" value="Glutathion_perox"/>
    <property type="match status" value="1"/>
</dbReference>
<protein>
    <recommendedName>
        <fullName evidence="5">Glutathione peroxidase</fullName>
    </recommendedName>
</protein>
<evidence type="ECO:0000256" key="5">
    <source>
        <dbReference type="RuleBase" id="RU000499"/>
    </source>
</evidence>
<dbReference type="InterPro" id="IPR036249">
    <property type="entry name" value="Thioredoxin-like_sf"/>
</dbReference>
<dbReference type="PANTHER" id="PTHR11592:SF78">
    <property type="entry name" value="GLUTATHIONE PEROXIDASE"/>
    <property type="match status" value="1"/>
</dbReference>
<feature type="chain" id="PRO_5011532782" description="Glutathione peroxidase" evidence="6">
    <location>
        <begin position="23"/>
        <end position="185"/>
    </location>
</feature>
<evidence type="ECO:0000256" key="4">
    <source>
        <dbReference type="PIRSR" id="PIRSR000303-1"/>
    </source>
</evidence>
<dbReference type="SUPFAM" id="SSF52833">
    <property type="entry name" value="Thioredoxin-like"/>
    <property type="match status" value="1"/>
</dbReference>
<comment type="similarity">
    <text evidence="1 5">Belongs to the glutathione peroxidase family.</text>
</comment>
<dbReference type="Gene3D" id="3.40.30.10">
    <property type="entry name" value="Glutaredoxin"/>
    <property type="match status" value="1"/>
</dbReference>
<name>A0A1I4D008_9PROT</name>
<sequence length="185" mass="20374">MREVPRRVLLAAPLLMATEASAQPVQSAFDFTMESLEGGPLKLADFRGRAMLVVNTASFCGFTPQYTGLQRLHDRYEARGFLVLGVPSNDFNQESRDAARIKEFCETTYGITFPMATLTSVRGPAAHPLFAWLSSRAGGPPRWNFHKYLVGRDGRSVRAFPTSTEPDSPVLTRAVEAALEGRPLV</sequence>
<keyword evidence="2 5" id="KW-0575">Peroxidase</keyword>
<organism evidence="8 9">
    <name type="scientific">Falsiroseomonas stagni DSM 19981</name>
    <dbReference type="NCBI Taxonomy" id="1123062"/>
    <lineage>
        <taxon>Bacteria</taxon>
        <taxon>Pseudomonadati</taxon>
        <taxon>Pseudomonadota</taxon>
        <taxon>Alphaproteobacteria</taxon>
        <taxon>Acetobacterales</taxon>
        <taxon>Roseomonadaceae</taxon>
        <taxon>Falsiroseomonas</taxon>
    </lineage>
</organism>
<dbReference type="InterPro" id="IPR013766">
    <property type="entry name" value="Thioredoxin_domain"/>
</dbReference>
<evidence type="ECO:0000256" key="2">
    <source>
        <dbReference type="ARBA" id="ARBA00022559"/>
    </source>
</evidence>
<dbReference type="PANTHER" id="PTHR11592">
    <property type="entry name" value="GLUTATHIONE PEROXIDASE"/>
    <property type="match status" value="1"/>
</dbReference>
<dbReference type="InterPro" id="IPR029759">
    <property type="entry name" value="GPX_AS"/>
</dbReference>
<dbReference type="Pfam" id="PF00255">
    <property type="entry name" value="GSHPx"/>
    <property type="match status" value="1"/>
</dbReference>
<dbReference type="PROSITE" id="PS00460">
    <property type="entry name" value="GLUTATHIONE_PEROXID_1"/>
    <property type="match status" value="1"/>
</dbReference>
<dbReference type="PROSITE" id="PS51355">
    <property type="entry name" value="GLUTATHIONE_PEROXID_3"/>
    <property type="match status" value="1"/>
</dbReference>
<dbReference type="CDD" id="cd00340">
    <property type="entry name" value="GSH_Peroxidase"/>
    <property type="match status" value="1"/>
</dbReference>
<accession>A0A1I4D008</accession>
<evidence type="ECO:0000313" key="8">
    <source>
        <dbReference type="EMBL" id="SFK86862.1"/>
    </source>
</evidence>
<dbReference type="Proteomes" id="UP000199473">
    <property type="component" value="Unassembled WGS sequence"/>
</dbReference>
<keyword evidence="3 5" id="KW-0560">Oxidoreductase</keyword>
<dbReference type="PROSITE" id="PS51352">
    <property type="entry name" value="THIOREDOXIN_2"/>
    <property type="match status" value="1"/>
</dbReference>
<dbReference type="EMBL" id="FOSQ01000009">
    <property type="protein sequence ID" value="SFK86862.1"/>
    <property type="molecule type" value="Genomic_DNA"/>
</dbReference>
<dbReference type="RefSeq" id="WP_092961741.1">
    <property type="nucleotide sequence ID" value="NZ_FOSQ01000009.1"/>
</dbReference>
<dbReference type="PRINTS" id="PR01011">
    <property type="entry name" value="GLUTPROXDASE"/>
</dbReference>
<keyword evidence="9" id="KW-1185">Reference proteome</keyword>
<keyword evidence="6" id="KW-0732">Signal</keyword>
<feature type="domain" description="Thioredoxin" evidence="7">
    <location>
        <begin position="22"/>
        <end position="180"/>
    </location>
</feature>
<dbReference type="GO" id="GO:0034599">
    <property type="term" value="P:cellular response to oxidative stress"/>
    <property type="evidence" value="ECO:0007669"/>
    <property type="project" value="TreeGrafter"/>
</dbReference>
<feature type="signal peptide" evidence="6">
    <location>
        <begin position="1"/>
        <end position="22"/>
    </location>
</feature>
<proteinExistence type="inferred from homology"/>
<feature type="active site" evidence="4">
    <location>
        <position position="60"/>
    </location>
</feature>
<evidence type="ECO:0000256" key="3">
    <source>
        <dbReference type="ARBA" id="ARBA00023002"/>
    </source>
</evidence>
<dbReference type="AlphaFoldDB" id="A0A1I4D008"/>
<evidence type="ECO:0000313" key="9">
    <source>
        <dbReference type="Proteomes" id="UP000199473"/>
    </source>
</evidence>
<dbReference type="STRING" id="1123062.SAMN02745775_10941"/>
<reference evidence="8 9" key="1">
    <citation type="submission" date="2016-10" db="EMBL/GenBank/DDBJ databases">
        <authorList>
            <person name="de Groot N.N."/>
        </authorList>
    </citation>
    <scope>NUCLEOTIDE SEQUENCE [LARGE SCALE GENOMIC DNA]</scope>
    <source>
        <strain evidence="8 9">DSM 19981</strain>
    </source>
</reference>